<dbReference type="PROSITE" id="PS00941">
    <property type="entry name" value="CARBOXYLESTERASE_B_2"/>
    <property type="match status" value="1"/>
</dbReference>
<evidence type="ECO:0000313" key="6">
    <source>
        <dbReference type="Proteomes" id="UP000274822"/>
    </source>
</evidence>
<comment type="similarity">
    <text evidence="1 3">Belongs to the type-B carboxylesterase/lipase family.</text>
</comment>
<feature type="domain" description="Carboxylesterase type B" evidence="4">
    <location>
        <begin position="197"/>
        <end position="585"/>
    </location>
</feature>
<keyword evidence="6" id="KW-1185">Reference proteome</keyword>
<dbReference type="InterPro" id="IPR029058">
    <property type="entry name" value="AB_hydrolase_fold"/>
</dbReference>
<dbReference type="SUPFAM" id="SSF53474">
    <property type="entry name" value="alpha/beta-Hydrolases"/>
    <property type="match status" value="1"/>
</dbReference>
<organism evidence="5 6">
    <name type="scientific">Jimgerdemannia flammicorona</name>
    <dbReference type="NCBI Taxonomy" id="994334"/>
    <lineage>
        <taxon>Eukaryota</taxon>
        <taxon>Fungi</taxon>
        <taxon>Fungi incertae sedis</taxon>
        <taxon>Mucoromycota</taxon>
        <taxon>Mucoromycotina</taxon>
        <taxon>Endogonomycetes</taxon>
        <taxon>Endogonales</taxon>
        <taxon>Endogonaceae</taxon>
        <taxon>Jimgerdemannia</taxon>
    </lineage>
</organism>
<evidence type="ECO:0000256" key="3">
    <source>
        <dbReference type="RuleBase" id="RU361235"/>
    </source>
</evidence>
<sequence length="592" mass="66926">MQPCKPLRIDGRLYLYIQRPPTMAKEPPTPTFVDIPHGRLRGETVTWTNRPVRRFLGIPYAQPPVGERRWRAPGPLEDRLQWEGERDATKFGPSCPQERRFRTPFFVREYSEDCLYLNVFSPPEEDVPVGGLPVLTLRAARFLATAYIFIHGGFFQGGTSIPYGQCLPVFHVFIQMLFPYSDKGCNEPYHILLFSCSDPTSLISEFGRVIVVTLNYRVGVLGFLAAAELATGATDGVAGNFGLLDQEVAIQWVHKYIAHFGGDSTRLTLWGQSAGGSSVHYLLHLLPPGVIKRAIIHSATIMNPYPLAVARRQYEKLCTALAVDSAERLRELPVGEVISAATTCREFWQPTIDGRVLRNGFGERDETPEWRAAGVESVVVGTTKDEFTLLLPFYDPPVLPNLIQDTYPASTITAATYDATYPPDSYSSSFARTTAILGDARYQAPADRLVLALASDPTRRVYQYRFEHVPPLFRFAIELWLRFWNGSWYRPWTWFNGDDGAGAHHGGELAYLFWRTEAFWGAGVAEVELARRIAGWWIGFVETGEMISVWEKVGQGANGRRVLVVGQDRRIRVEREQFREKEVMFWDGFVRT</sequence>
<dbReference type="EC" id="3.1.1.-" evidence="3"/>
<evidence type="ECO:0000313" key="5">
    <source>
        <dbReference type="EMBL" id="RUS26371.1"/>
    </source>
</evidence>
<gene>
    <name evidence="5" type="ORF">BC938DRAFT_470860</name>
</gene>
<evidence type="ECO:0000256" key="1">
    <source>
        <dbReference type="ARBA" id="ARBA00005964"/>
    </source>
</evidence>
<dbReference type="Gene3D" id="3.40.50.1820">
    <property type="entry name" value="alpha/beta hydrolase"/>
    <property type="match status" value="1"/>
</dbReference>
<dbReference type="GO" id="GO:0016787">
    <property type="term" value="F:hydrolase activity"/>
    <property type="evidence" value="ECO:0007669"/>
    <property type="project" value="UniProtKB-KW"/>
</dbReference>
<dbReference type="InterPro" id="IPR002018">
    <property type="entry name" value="CarbesteraseB"/>
</dbReference>
<evidence type="ECO:0000256" key="2">
    <source>
        <dbReference type="ARBA" id="ARBA00022801"/>
    </source>
</evidence>
<dbReference type="InterPro" id="IPR050309">
    <property type="entry name" value="Type-B_Carboxylest/Lipase"/>
</dbReference>
<name>A0A433Q9C9_9FUNG</name>
<dbReference type="Pfam" id="PF00135">
    <property type="entry name" value="COesterase"/>
    <property type="match status" value="2"/>
</dbReference>
<feature type="domain" description="Carboxylesterase type B" evidence="4">
    <location>
        <begin position="31"/>
        <end position="163"/>
    </location>
</feature>
<dbReference type="PANTHER" id="PTHR11559">
    <property type="entry name" value="CARBOXYLESTERASE"/>
    <property type="match status" value="1"/>
</dbReference>
<reference evidence="5 6" key="1">
    <citation type="journal article" date="2018" name="New Phytol.">
        <title>Phylogenomics of Endogonaceae and evolution of mycorrhizas within Mucoromycota.</title>
        <authorList>
            <person name="Chang Y."/>
            <person name="Desiro A."/>
            <person name="Na H."/>
            <person name="Sandor L."/>
            <person name="Lipzen A."/>
            <person name="Clum A."/>
            <person name="Barry K."/>
            <person name="Grigoriev I.V."/>
            <person name="Martin F.M."/>
            <person name="Stajich J.E."/>
            <person name="Smith M.E."/>
            <person name="Bonito G."/>
            <person name="Spatafora J.W."/>
        </authorList>
    </citation>
    <scope>NUCLEOTIDE SEQUENCE [LARGE SCALE GENOMIC DNA]</scope>
    <source>
        <strain evidence="5 6">AD002</strain>
    </source>
</reference>
<evidence type="ECO:0000259" key="4">
    <source>
        <dbReference type="Pfam" id="PF00135"/>
    </source>
</evidence>
<comment type="caution">
    <text evidence="5">The sequence shown here is derived from an EMBL/GenBank/DDBJ whole genome shotgun (WGS) entry which is preliminary data.</text>
</comment>
<accession>A0A433Q9C9</accession>
<dbReference type="PROSITE" id="PS00122">
    <property type="entry name" value="CARBOXYLESTERASE_B_1"/>
    <property type="match status" value="1"/>
</dbReference>
<dbReference type="EMBL" id="RBNJ01010610">
    <property type="protein sequence ID" value="RUS26371.1"/>
    <property type="molecule type" value="Genomic_DNA"/>
</dbReference>
<proteinExistence type="inferred from homology"/>
<dbReference type="Proteomes" id="UP000274822">
    <property type="component" value="Unassembled WGS sequence"/>
</dbReference>
<dbReference type="AlphaFoldDB" id="A0A433Q9C9"/>
<keyword evidence="2 3" id="KW-0378">Hydrolase</keyword>
<dbReference type="InterPro" id="IPR019819">
    <property type="entry name" value="Carboxylesterase_B_CS"/>
</dbReference>
<protein>
    <recommendedName>
        <fullName evidence="3">Carboxylic ester hydrolase</fullName>
        <ecNumber evidence="3">3.1.1.-</ecNumber>
    </recommendedName>
</protein>
<dbReference type="InterPro" id="IPR019826">
    <property type="entry name" value="Carboxylesterase_B_AS"/>
</dbReference>